<name>A0A2A9EJG1_9MICO</name>
<dbReference type="InterPro" id="IPR008928">
    <property type="entry name" value="6-hairpin_glycosidase_sf"/>
</dbReference>
<evidence type="ECO:0000313" key="10">
    <source>
        <dbReference type="Proteomes" id="UP000222106"/>
    </source>
</evidence>
<dbReference type="PIRSF" id="PIRSF036289">
    <property type="entry name" value="Glycosyl_hydrolase_malt_phosph"/>
    <property type="match status" value="1"/>
</dbReference>
<gene>
    <name evidence="9" type="ORF">ATJ97_1715</name>
</gene>
<evidence type="ECO:0000259" key="8">
    <source>
        <dbReference type="Pfam" id="PF03636"/>
    </source>
</evidence>
<evidence type="ECO:0000259" key="6">
    <source>
        <dbReference type="Pfam" id="PF03632"/>
    </source>
</evidence>
<organism evidence="9 10">
    <name type="scientific">Georgenia soli</name>
    <dbReference type="NCBI Taxonomy" id="638953"/>
    <lineage>
        <taxon>Bacteria</taxon>
        <taxon>Bacillati</taxon>
        <taxon>Actinomycetota</taxon>
        <taxon>Actinomycetes</taxon>
        <taxon>Micrococcales</taxon>
        <taxon>Bogoriellaceae</taxon>
        <taxon>Georgenia</taxon>
    </lineage>
</organism>
<keyword evidence="10" id="KW-1185">Reference proteome</keyword>
<feature type="domain" description="Glycoside hydrolase family 65 central catalytic" evidence="6">
    <location>
        <begin position="328"/>
        <end position="679"/>
    </location>
</feature>
<feature type="domain" description="Glycoside hydrolase family 65 N-terminal" evidence="8">
    <location>
        <begin position="16"/>
        <end position="271"/>
    </location>
</feature>
<reference evidence="9 10" key="1">
    <citation type="submission" date="2017-10" db="EMBL/GenBank/DDBJ databases">
        <title>Sequencing the genomes of 1000 actinobacteria strains.</title>
        <authorList>
            <person name="Klenk H.-P."/>
        </authorList>
    </citation>
    <scope>NUCLEOTIDE SEQUENCE [LARGE SCALE GENOMIC DNA]</scope>
    <source>
        <strain evidence="9 10">DSM 21838</strain>
    </source>
</reference>
<dbReference type="AlphaFoldDB" id="A0A2A9EJG1"/>
<dbReference type="PANTHER" id="PTHR11051:SF13">
    <property type="entry name" value="GLYCOSYL TRANSFERASE"/>
    <property type="match status" value="1"/>
</dbReference>
<dbReference type="GO" id="GO:0005975">
    <property type="term" value="P:carbohydrate metabolic process"/>
    <property type="evidence" value="ECO:0007669"/>
    <property type="project" value="InterPro"/>
</dbReference>
<keyword evidence="9" id="KW-0378">Hydrolase</keyword>
<evidence type="ECO:0000256" key="1">
    <source>
        <dbReference type="ARBA" id="ARBA00006768"/>
    </source>
</evidence>
<feature type="binding site" evidence="4">
    <location>
        <begin position="592"/>
        <end position="593"/>
    </location>
    <ligand>
        <name>substrate</name>
    </ligand>
</feature>
<comment type="similarity">
    <text evidence="1">Belongs to the glycosyl hydrolase 65 family.</text>
</comment>
<dbReference type="InterPro" id="IPR005194">
    <property type="entry name" value="Glyco_hydro_65_C"/>
</dbReference>
<evidence type="ECO:0000259" key="7">
    <source>
        <dbReference type="Pfam" id="PF03633"/>
    </source>
</evidence>
<dbReference type="InterPro" id="IPR005195">
    <property type="entry name" value="Glyco_hydro_65_M"/>
</dbReference>
<dbReference type="Gene3D" id="1.50.10.10">
    <property type="match status" value="1"/>
</dbReference>
<evidence type="ECO:0000256" key="4">
    <source>
        <dbReference type="PIRSR" id="PIRSR036289-51"/>
    </source>
</evidence>
<dbReference type="GO" id="GO:0030246">
    <property type="term" value="F:carbohydrate binding"/>
    <property type="evidence" value="ECO:0007669"/>
    <property type="project" value="InterPro"/>
</dbReference>
<evidence type="ECO:0000256" key="2">
    <source>
        <dbReference type="ARBA" id="ARBA00023295"/>
    </source>
</evidence>
<dbReference type="Pfam" id="PF03636">
    <property type="entry name" value="Glyco_hydro_65N"/>
    <property type="match status" value="1"/>
</dbReference>
<feature type="region of interest" description="Disordered" evidence="5">
    <location>
        <begin position="761"/>
        <end position="801"/>
    </location>
</feature>
<dbReference type="Pfam" id="PF03633">
    <property type="entry name" value="Glyco_hydro_65C"/>
    <property type="match status" value="1"/>
</dbReference>
<feature type="domain" description="Glycoside hydrolase family 65 C-terminal" evidence="7">
    <location>
        <begin position="689"/>
        <end position="752"/>
    </location>
</feature>
<dbReference type="Pfam" id="PF03632">
    <property type="entry name" value="Glyco_hydro_65m"/>
    <property type="match status" value="1"/>
</dbReference>
<dbReference type="OrthoDB" id="9816160at2"/>
<dbReference type="SUPFAM" id="SSF48208">
    <property type="entry name" value="Six-hairpin glycosidases"/>
    <property type="match status" value="1"/>
</dbReference>
<dbReference type="PANTHER" id="PTHR11051">
    <property type="entry name" value="GLYCOSYL HYDROLASE-RELATED"/>
    <property type="match status" value="1"/>
</dbReference>
<dbReference type="SUPFAM" id="SSF74650">
    <property type="entry name" value="Galactose mutarotase-like"/>
    <property type="match status" value="1"/>
</dbReference>
<dbReference type="GO" id="GO:0004553">
    <property type="term" value="F:hydrolase activity, hydrolyzing O-glycosyl compounds"/>
    <property type="evidence" value="ECO:0007669"/>
    <property type="project" value="TreeGrafter"/>
</dbReference>
<evidence type="ECO:0000313" key="9">
    <source>
        <dbReference type="EMBL" id="PFG39217.1"/>
    </source>
</evidence>
<evidence type="ECO:0000256" key="5">
    <source>
        <dbReference type="SAM" id="MobiDB-lite"/>
    </source>
</evidence>
<keyword evidence="2" id="KW-0326">Glycosidase</keyword>
<accession>A0A2A9EJG1</accession>
<protein>
    <submittedName>
        <fullName evidence="9">Trehalose/maltose hydrolase-like predicted phosphorylase</fullName>
    </submittedName>
</protein>
<proteinExistence type="inferred from homology"/>
<dbReference type="Gene3D" id="2.60.420.10">
    <property type="entry name" value="Maltose phosphorylase, domain 3"/>
    <property type="match status" value="1"/>
</dbReference>
<dbReference type="Proteomes" id="UP000222106">
    <property type="component" value="Unassembled WGS sequence"/>
</dbReference>
<dbReference type="EMBL" id="PDJI01000004">
    <property type="protein sequence ID" value="PFG39217.1"/>
    <property type="molecule type" value="Genomic_DNA"/>
</dbReference>
<dbReference type="InterPro" id="IPR017045">
    <property type="entry name" value="Malt_Pase/Glycosyl_Hdrlase"/>
</dbReference>
<dbReference type="RefSeq" id="WP_098483359.1">
    <property type="nucleotide sequence ID" value="NZ_PDJI01000004.1"/>
</dbReference>
<dbReference type="InterPro" id="IPR011013">
    <property type="entry name" value="Gal_mutarotase_sf_dom"/>
</dbReference>
<dbReference type="GO" id="GO:0016757">
    <property type="term" value="F:glycosyltransferase activity"/>
    <property type="evidence" value="ECO:0007669"/>
    <property type="project" value="UniProtKB-ARBA"/>
</dbReference>
<feature type="binding site" evidence="4">
    <location>
        <begin position="362"/>
        <end position="363"/>
    </location>
    <ligand>
        <name>substrate</name>
    </ligand>
</feature>
<feature type="compositionally biased region" description="Pro residues" evidence="5">
    <location>
        <begin position="767"/>
        <end position="778"/>
    </location>
</feature>
<dbReference type="InterPro" id="IPR012341">
    <property type="entry name" value="6hp_glycosidase-like_sf"/>
</dbReference>
<sequence length="801" mass="88141">MKGHADLGRDPWVLCEKELDLEHLGQTESLFALSNGHIGLRGNFDEGEPNVVPGTYVSGVFEHHPLPYPEGGYGYPEAGQAIVNVTNGKLIRLLVDDEPFDVRYGKLTKHERRLDMRTGILRREVHWTSPAGRPVRIKSSRLVSFSHRAVAAIAYTVEAEEETRIIVQSGLVANEAGPVPAEGDDPRVAKALHSPLVAVSQDVEQRGAVLVHRTAQSELHLAAGMDHDIECDAQYDLENEARADWARTSVVTVLQPGQKLRLVKYVAYGWSGTRTSTALRDQVAAALTSARYGGWTTLRGLQEEYLAEFWDAADVEIEGDPVLQQAVRLGLFHVLQAGARSEGRAIGAKGLTGTGYNGHTFWDIEGFVLPVLTLTAPEAAAYALRWRAGTLQAARDRARTLGLGGATFPWRTIDGAETSAYWPAGTAAFHINADIVRAFEVYRQVTGDITLEREGGFAVLVETARLWHSRGHHDSHGGWHMDGVTGPDEYTAVVDDNVFTNLQAARNLTSAVEACRRNPDLAAEMGVTTAELAAWEKAARNVHIPFDETLGVHEQCSHFTRFAEWEFEPNGHRYPLLLHAPYVQLYRKQVVKQADLVLAMHWHPQAFTAEEKARNLDYYERRTVRDSSLSACTQAVMCAEVGHLDLARDYLHEAALVDLHDLQQTTEHGVHLASLAGAWIGVVAGFGGLREDGEVLRLAPALPSTIKALTFRVRWHGMRLEVRIGEGEVRCAVAGPAGCRMPLRLYDEDVEVGDDVPLVRPLRTPQPLLPPPTQPPGRAPRRINGEGGFEVPRALEADHVA</sequence>
<dbReference type="InterPro" id="IPR037018">
    <property type="entry name" value="GH65_N"/>
</dbReference>
<feature type="active site" description="Proton donor" evidence="3">
    <location>
        <position position="489"/>
    </location>
</feature>
<evidence type="ECO:0000256" key="3">
    <source>
        <dbReference type="PIRSR" id="PIRSR036289-50"/>
    </source>
</evidence>
<dbReference type="InterPro" id="IPR005196">
    <property type="entry name" value="Glyco_hydro_65_N"/>
</dbReference>
<comment type="caution">
    <text evidence="9">The sequence shown here is derived from an EMBL/GenBank/DDBJ whole genome shotgun (WGS) entry which is preliminary data.</text>
</comment>
<dbReference type="Gene3D" id="2.70.98.40">
    <property type="entry name" value="Glycoside hydrolase, family 65, N-terminal domain"/>
    <property type="match status" value="1"/>
</dbReference>